<evidence type="ECO:0000256" key="3">
    <source>
        <dbReference type="ARBA" id="ARBA00023125"/>
    </source>
</evidence>
<evidence type="ECO:0000256" key="1">
    <source>
        <dbReference type="ARBA" id="ARBA00009437"/>
    </source>
</evidence>
<dbReference type="Gene3D" id="1.10.10.10">
    <property type="entry name" value="Winged helix-like DNA-binding domain superfamily/Winged helix DNA-binding domain"/>
    <property type="match status" value="1"/>
</dbReference>
<dbReference type="Pfam" id="PF03466">
    <property type="entry name" value="LysR_substrate"/>
    <property type="match status" value="1"/>
</dbReference>
<keyword evidence="8" id="KW-1185">Reference proteome</keyword>
<feature type="region of interest" description="Disordered" evidence="5">
    <location>
        <begin position="120"/>
        <end position="152"/>
    </location>
</feature>
<dbReference type="PRINTS" id="PR00039">
    <property type="entry name" value="HTHLYSR"/>
</dbReference>
<dbReference type="EMBL" id="BOOI01000039">
    <property type="protein sequence ID" value="GIH85876.1"/>
    <property type="molecule type" value="Genomic_DNA"/>
</dbReference>
<dbReference type="FunFam" id="1.10.10.10:FF:000001">
    <property type="entry name" value="LysR family transcriptional regulator"/>
    <property type="match status" value="1"/>
</dbReference>
<evidence type="ECO:0000256" key="2">
    <source>
        <dbReference type="ARBA" id="ARBA00023015"/>
    </source>
</evidence>
<dbReference type="SUPFAM" id="SSF53850">
    <property type="entry name" value="Periplasmic binding protein-like II"/>
    <property type="match status" value="1"/>
</dbReference>
<dbReference type="PANTHER" id="PTHR30346:SF0">
    <property type="entry name" value="HCA OPERON TRANSCRIPTIONAL ACTIVATOR HCAR"/>
    <property type="match status" value="1"/>
</dbReference>
<comment type="caution">
    <text evidence="7">The sequence shown here is derived from an EMBL/GenBank/DDBJ whole genome shotgun (WGS) entry which is preliminary data.</text>
</comment>
<gene>
    <name evidence="7" type="ORF">Pro02_42840</name>
</gene>
<dbReference type="RefSeq" id="WP_189242756.1">
    <property type="nucleotide sequence ID" value="NZ_BMQP01000021.1"/>
</dbReference>
<evidence type="ECO:0000256" key="4">
    <source>
        <dbReference type="ARBA" id="ARBA00023163"/>
    </source>
</evidence>
<sequence>MDLVKHLRYFTVVAEELHFGNAAVRLGMAQPPLSQGIRRLEEELGVRLFDRSSRRVRLTEAGRAVLAEAGEILARVDRLRALAGREEGAVLRAGIPPDLGSTVIAALIAGFEAACREAVATGPGEPGRGKAVGEGTGSTEAGRGRAGREGTGRGVRLVPTEMWSADQAAALTAGTLDVGVLRHPIAAPGLSFGPVLVQYPGVVLAESDPLARLSSVHLADLAGRRLVLYPGEPGLHEETLGECRRHGFVPQEVHQAQTLGLVMAGTAVAFGPRVTLPGLCWRPLVGSPLAWRISVAWRGEAGPAAEAFGAVAVRVLKENAGMTDDGAAPVRRVRSRPASGFLA</sequence>
<name>A0A8J3WFF8_PLARO</name>
<proteinExistence type="inferred from homology"/>
<feature type="compositionally biased region" description="Basic and acidic residues" evidence="5">
    <location>
        <begin position="142"/>
        <end position="151"/>
    </location>
</feature>
<dbReference type="GO" id="GO:0003677">
    <property type="term" value="F:DNA binding"/>
    <property type="evidence" value="ECO:0007669"/>
    <property type="project" value="UniProtKB-KW"/>
</dbReference>
<dbReference type="InterPro" id="IPR005119">
    <property type="entry name" value="LysR_subst-bd"/>
</dbReference>
<keyword evidence="4" id="KW-0804">Transcription</keyword>
<dbReference type="Pfam" id="PF00126">
    <property type="entry name" value="HTH_1"/>
    <property type="match status" value="1"/>
</dbReference>
<feature type="compositionally biased region" description="Gly residues" evidence="5">
    <location>
        <begin position="124"/>
        <end position="136"/>
    </location>
</feature>
<reference evidence="7" key="1">
    <citation type="submission" date="2021-01" db="EMBL/GenBank/DDBJ databases">
        <title>Whole genome shotgun sequence of Planobispora rosea NBRC 15558.</title>
        <authorList>
            <person name="Komaki H."/>
            <person name="Tamura T."/>
        </authorList>
    </citation>
    <scope>NUCLEOTIDE SEQUENCE</scope>
    <source>
        <strain evidence="7">NBRC 15558</strain>
    </source>
</reference>
<feature type="domain" description="HTH lysR-type" evidence="6">
    <location>
        <begin position="1"/>
        <end position="59"/>
    </location>
</feature>
<comment type="similarity">
    <text evidence="1">Belongs to the LysR transcriptional regulatory family.</text>
</comment>
<dbReference type="PROSITE" id="PS50931">
    <property type="entry name" value="HTH_LYSR"/>
    <property type="match status" value="1"/>
</dbReference>
<keyword evidence="2" id="KW-0805">Transcription regulation</keyword>
<dbReference type="InterPro" id="IPR036390">
    <property type="entry name" value="WH_DNA-bd_sf"/>
</dbReference>
<dbReference type="InterPro" id="IPR000847">
    <property type="entry name" value="LysR_HTH_N"/>
</dbReference>
<dbReference type="GO" id="GO:0003700">
    <property type="term" value="F:DNA-binding transcription factor activity"/>
    <property type="evidence" value="ECO:0007669"/>
    <property type="project" value="InterPro"/>
</dbReference>
<accession>A0A8J3WFF8</accession>
<dbReference type="GO" id="GO:0032993">
    <property type="term" value="C:protein-DNA complex"/>
    <property type="evidence" value="ECO:0007669"/>
    <property type="project" value="TreeGrafter"/>
</dbReference>
<evidence type="ECO:0000313" key="8">
    <source>
        <dbReference type="Proteomes" id="UP000655044"/>
    </source>
</evidence>
<dbReference type="PANTHER" id="PTHR30346">
    <property type="entry name" value="TRANSCRIPTIONAL DUAL REGULATOR HCAR-RELATED"/>
    <property type="match status" value="1"/>
</dbReference>
<keyword evidence="3" id="KW-0238">DNA-binding</keyword>
<dbReference type="AlphaFoldDB" id="A0A8J3WFF8"/>
<dbReference type="SUPFAM" id="SSF46785">
    <property type="entry name" value="Winged helix' DNA-binding domain"/>
    <property type="match status" value="1"/>
</dbReference>
<dbReference type="Gene3D" id="3.40.190.10">
    <property type="entry name" value="Periplasmic binding protein-like II"/>
    <property type="match status" value="2"/>
</dbReference>
<dbReference type="Proteomes" id="UP000655044">
    <property type="component" value="Unassembled WGS sequence"/>
</dbReference>
<protein>
    <submittedName>
        <fullName evidence="7">LysR family transcriptional regulator</fullName>
    </submittedName>
</protein>
<evidence type="ECO:0000313" key="7">
    <source>
        <dbReference type="EMBL" id="GIH85876.1"/>
    </source>
</evidence>
<dbReference type="CDD" id="cd08414">
    <property type="entry name" value="PBP2_LTTR_aromatics_like"/>
    <property type="match status" value="1"/>
</dbReference>
<evidence type="ECO:0000256" key="5">
    <source>
        <dbReference type="SAM" id="MobiDB-lite"/>
    </source>
</evidence>
<organism evidence="7 8">
    <name type="scientific">Planobispora rosea</name>
    <dbReference type="NCBI Taxonomy" id="35762"/>
    <lineage>
        <taxon>Bacteria</taxon>
        <taxon>Bacillati</taxon>
        <taxon>Actinomycetota</taxon>
        <taxon>Actinomycetes</taxon>
        <taxon>Streptosporangiales</taxon>
        <taxon>Streptosporangiaceae</taxon>
        <taxon>Planobispora</taxon>
    </lineage>
</organism>
<evidence type="ECO:0000259" key="6">
    <source>
        <dbReference type="PROSITE" id="PS50931"/>
    </source>
</evidence>
<dbReference type="InterPro" id="IPR036388">
    <property type="entry name" value="WH-like_DNA-bd_sf"/>
</dbReference>